<accession>A0A2L0F1B1</accession>
<keyword evidence="7" id="KW-0119">Carbohydrate metabolism</keyword>
<comment type="similarity">
    <text evidence="2">Belongs to the glycosyl hydrolase 8 (cellulase D) family.</text>
</comment>
<dbReference type="Gene3D" id="1.50.10.10">
    <property type="match status" value="1"/>
</dbReference>
<dbReference type="EMBL" id="CP012673">
    <property type="protein sequence ID" value="AUX45326.1"/>
    <property type="molecule type" value="Genomic_DNA"/>
</dbReference>
<proteinExistence type="inferred from homology"/>
<keyword evidence="6" id="KW-0326">Glycosidase</keyword>
<dbReference type="SUPFAM" id="SSF48208">
    <property type="entry name" value="Six-hairpin glycosidases"/>
    <property type="match status" value="1"/>
</dbReference>
<dbReference type="GO" id="GO:0008810">
    <property type="term" value="F:cellulase activity"/>
    <property type="evidence" value="ECO:0007669"/>
    <property type="project" value="UniProtKB-EC"/>
</dbReference>
<dbReference type="PRINTS" id="PR00735">
    <property type="entry name" value="GLHYDRLASE8"/>
</dbReference>
<dbReference type="InterPro" id="IPR002037">
    <property type="entry name" value="Glyco_hydro_8"/>
</dbReference>
<evidence type="ECO:0000256" key="5">
    <source>
        <dbReference type="ARBA" id="ARBA00023001"/>
    </source>
</evidence>
<evidence type="ECO:0000256" key="7">
    <source>
        <dbReference type="ARBA" id="ARBA00023326"/>
    </source>
</evidence>
<dbReference type="RefSeq" id="WP_234022677.1">
    <property type="nucleotide sequence ID" value="NZ_CP012673.1"/>
</dbReference>
<dbReference type="Proteomes" id="UP000238348">
    <property type="component" value="Chromosome"/>
</dbReference>
<keyword evidence="5" id="KW-0136">Cellulose degradation</keyword>
<protein>
    <recommendedName>
        <fullName evidence="3">cellulase</fullName>
        <ecNumber evidence="3">3.2.1.4</ecNumber>
    </recommendedName>
</protein>
<dbReference type="GO" id="GO:0030245">
    <property type="term" value="P:cellulose catabolic process"/>
    <property type="evidence" value="ECO:0007669"/>
    <property type="project" value="UniProtKB-KW"/>
</dbReference>
<evidence type="ECO:0000256" key="3">
    <source>
        <dbReference type="ARBA" id="ARBA00012601"/>
    </source>
</evidence>
<evidence type="ECO:0000256" key="4">
    <source>
        <dbReference type="ARBA" id="ARBA00022801"/>
    </source>
</evidence>
<dbReference type="Pfam" id="PF01270">
    <property type="entry name" value="Glyco_hydro_8"/>
    <property type="match status" value="1"/>
</dbReference>
<keyword evidence="7" id="KW-0624">Polysaccharide degradation</keyword>
<organism evidence="8 9">
    <name type="scientific">Sorangium cellulosum</name>
    <name type="common">Polyangium cellulosum</name>
    <dbReference type="NCBI Taxonomy" id="56"/>
    <lineage>
        <taxon>Bacteria</taxon>
        <taxon>Pseudomonadati</taxon>
        <taxon>Myxococcota</taxon>
        <taxon>Polyangia</taxon>
        <taxon>Polyangiales</taxon>
        <taxon>Polyangiaceae</taxon>
        <taxon>Sorangium</taxon>
    </lineage>
</organism>
<evidence type="ECO:0000313" key="8">
    <source>
        <dbReference type="EMBL" id="AUX45326.1"/>
    </source>
</evidence>
<evidence type="ECO:0000256" key="2">
    <source>
        <dbReference type="ARBA" id="ARBA00009209"/>
    </source>
</evidence>
<dbReference type="InterPro" id="IPR008928">
    <property type="entry name" value="6-hairpin_glycosidase_sf"/>
</dbReference>
<sequence>MDSLGYDSPGYDELQPIAGPQQYPNELQDVLHKTDDEIAAKIQERFQQLFYGDPVNEAIYYEKGEDQARIVDTFHGDVRSEGIGLGMIIAVQLDKREEHDRLWRYAQASLERTSGPGRGYFESSCDTPVGPLPCFDPFGQQQLAMALIFAHNRWGSDTGDIDYEADALELLEVMRYKEAQNGGVVEGVTNVFDAETKLAFDFPHTAAAGITRPSIEMPAYYELWAQATGDTFWSEAAASARAHWQRAAHPVTGLMPERATFEGEPVFGSHTFDAEAYRTSLNMALDHIWFGVDPWQVEEANRLLSFFSAKGIDTYGPSYLLEGGNLEFGRDRALIVMNGVTGLMATNADRAQYIEAAWAETLEVGQPRYYSGILNLLSLLVLSGQFRVY</sequence>
<comment type="catalytic activity">
    <reaction evidence="1">
        <text>Endohydrolysis of (1-&gt;4)-beta-D-glucosidic linkages in cellulose, lichenin and cereal beta-D-glucans.</text>
        <dbReference type="EC" id="3.2.1.4"/>
    </reaction>
</comment>
<gene>
    <name evidence="8" type="ORF">SOCE26_068080</name>
</gene>
<evidence type="ECO:0000313" key="9">
    <source>
        <dbReference type="Proteomes" id="UP000238348"/>
    </source>
</evidence>
<dbReference type="AlphaFoldDB" id="A0A2L0F1B1"/>
<keyword evidence="4" id="KW-0378">Hydrolase</keyword>
<name>A0A2L0F1B1_SORCE</name>
<evidence type="ECO:0000256" key="1">
    <source>
        <dbReference type="ARBA" id="ARBA00000966"/>
    </source>
</evidence>
<reference evidence="8 9" key="1">
    <citation type="submission" date="2015-09" db="EMBL/GenBank/DDBJ databases">
        <title>Sorangium comparison.</title>
        <authorList>
            <person name="Zaburannyi N."/>
            <person name="Bunk B."/>
            <person name="Overmann J."/>
            <person name="Mueller R."/>
        </authorList>
    </citation>
    <scope>NUCLEOTIDE SEQUENCE [LARGE SCALE GENOMIC DNA]</scope>
    <source>
        <strain evidence="8 9">So ce26</strain>
    </source>
</reference>
<dbReference type="InterPro" id="IPR012341">
    <property type="entry name" value="6hp_glycosidase-like_sf"/>
</dbReference>
<dbReference type="EC" id="3.2.1.4" evidence="3"/>
<evidence type="ECO:0000256" key="6">
    <source>
        <dbReference type="ARBA" id="ARBA00023295"/>
    </source>
</evidence>